<name>A0A1G2BFQ4_9BACT</name>
<keyword evidence="6" id="KW-0808">Transferase</keyword>
<dbReference type="GO" id="GO:0005737">
    <property type="term" value="C:cytoplasm"/>
    <property type="evidence" value="ECO:0007669"/>
    <property type="project" value="UniProtKB-SubCell"/>
</dbReference>
<protein>
    <recommendedName>
        <fullName evidence="11">Radical SAM core domain-containing protein</fullName>
    </recommendedName>
</protein>
<evidence type="ECO:0000313" key="12">
    <source>
        <dbReference type="EMBL" id="OGY87379.1"/>
    </source>
</evidence>
<evidence type="ECO:0000256" key="2">
    <source>
        <dbReference type="ARBA" id="ARBA00004496"/>
    </source>
</evidence>
<keyword evidence="10" id="KW-0411">Iron-sulfur</keyword>
<sequence>MWPKKIQQFILTQNQPKFRTNQAIAAFCKFGAKSFADVRVWPNALRETADKTITAMSFVKTQIFQSRDRSTYKATLQLIDGSMIETVLMSPKPGVYSVCISSQVGCAMNCAFCATGKMGLQRSLTAEEIIDQVLFWIQYNQEHHLFDRLHNIVYMGMGEPLANLTAVEESLRILIDSQAFNFSTRHISVSTSGLVLGIAHFAKHWPQINLAVSLHNAIEDERTELMPINKTYSLVKLQKALQNYFHYANRKVFIEYILLKDRNDTTRHAKALIDFIQKIDKPQLLHVNLIIYNETQAGFAGSSKETATVFMQKLKQAHISVTMRKNMGRDISGACGQLAGKNR</sequence>
<evidence type="ECO:0000256" key="5">
    <source>
        <dbReference type="ARBA" id="ARBA00022603"/>
    </source>
</evidence>
<dbReference type="Pfam" id="PF04055">
    <property type="entry name" value="Radical_SAM"/>
    <property type="match status" value="1"/>
</dbReference>
<comment type="subcellular location">
    <subcellularLocation>
        <location evidence="2">Cytoplasm</location>
    </subcellularLocation>
</comment>
<dbReference type="InterPro" id="IPR004383">
    <property type="entry name" value="rRNA_lsu_MTrfase_RlmN/Cfr"/>
</dbReference>
<keyword evidence="4" id="KW-0963">Cytoplasm</keyword>
<dbReference type="GO" id="GO:0070475">
    <property type="term" value="P:rRNA base methylation"/>
    <property type="evidence" value="ECO:0007669"/>
    <property type="project" value="TreeGrafter"/>
</dbReference>
<dbReference type="SFLD" id="SFLDG01062">
    <property type="entry name" value="methyltransferase_(Class_A)"/>
    <property type="match status" value="1"/>
</dbReference>
<proteinExistence type="predicted"/>
<dbReference type="GO" id="GO:0046872">
    <property type="term" value="F:metal ion binding"/>
    <property type="evidence" value="ECO:0007669"/>
    <property type="project" value="UniProtKB-KW"/>
</dbReference>
<evidence type="ECO:0000256" key="10">
    <source>
        <dbReference type="ARBA" id="ARBA00023014"/>
    </source>
</evidence>
<keyword evidence="5" id="KW-0489">Methyltransferase</keyword>
<dbReference type="GO" id="GO:0030488">
    <property type="term" value="P:tRNA methylation"/>
    <property type="evidence" value="ECO:0007669"/>
    <property type="project" value="TreeGrafter"/>
</dbReference>
<evidence type="ECO:0000259" key="11">
    <source>
        <dbReference type="PROSITE" id="PS51918"/>
    </source>
</evidence>
<dbReference type="PANTHER" id="PTHR30544">
    <property type="entry name" value="23S RRNA METHYLTRANSFERASE"/>
    <property type="match status" value="1"/>
</dbReference>
<dbReference type="SFLD" id="SFLDF00275">
    <property type="entry name" value="adenosine_C2_methyltransferase"/>
    <property type="match status" value="1"/>
</dbReference>
<dbReference type="InterPro" id="IPR040072">
    <property type="entry name" value="Methyltransferase_A"/>
</dbReference>
<dbReference type="PANTHER" id="PTHR30544:SF5">
    <property type="entry name" value="RADICAL SAM CORE DOMAIN-CONTAINING PROTEIN"/>
    <property type="match status" value="1"/>
</dbReference>
<dbReference type="Proteomes" id="UP000176420">
    <property type="component" value="Unassembled WGS sequence"/>
</dbReference>
<dbReference type="EMBL" id="MHKI01000009">
    <property type="protein sequence ID" value="OGY87379.1"/>
    <property type="molecule type" value="Genomic_DNA"/>
</dbReference>
<evidence type="ECO:0000256" key="8">
    <source>
        <dbReference type="ARBA" id="ARBA00022723"/>
    </source>
</evidence>
<organism evidence="12 13">
    <name type="scientific">Candidatus Kerfeldbacteria bacterium RIFOXYB2_FULL_38_14</name>
    <dbReference type="NCBI Taxonomy" id="1798547"/>
    <lineage>
        <taxon>Bacteria</taxon>
        <taxon>Candidatus Kerfeldiibacteriota</taxon>
    </lineage>
</organism>
<keyword evidence="8" id="KW-0479">Metal-binding</keyword>
<comment type="caution">
    <text evidence="12">The sequence shown here is derived from an EMBL/GenBank/DDBJ whole genome shotgun (WGS) entry which is preliminary data.</text>
</comment>
<evidence type="ECO:0000256" key="4">
    <source>
        <dbReference type="ARBA" id="ARBA00022490"/>
    </source>
</evidence>
<comment type="cofactor">
    <cofactor evidence="1">
        <name>[4Fe-4S] cluster</name>
        <dbReference type="ChEBI" id="CHEBI:49883"/>
    </cofactor>
</comment>
<evidence type="ECO:0000256" key="7">
    <source>
        <dbReference type="ARBA" id="ARBA00022691"/>
    </source>
</evidence>
<reference evidence="12 13" key="1">
    <citation type="journal article" date="2016" name="Nat. Commun.">
        <title>Thousands of microbial genomes shed light on interconnected biogeochemical processes in an aquifer system.</title>
        <authorList>
            <person name="Anantharaman K."/>
            <person name="Brown C.T."/>
            <person name="Hug L.A."/>
            <person name="Sharon I."/>
            <person name="Castelle C.J."/>
            <person name="Probst A.J."/>
            <person name="Thomas B.C."/>
            <person name="Singh A."/>
            <person name="Wilkins M.J."/>
            <person name="Karaoz U."/>
            <person name="Brodie E.L."/>
            <person name="Williams K.H."/>
            <person name="Hubbard S.S."/>
            <person name="Banfield J.F."/>
        </authorList>
    </citation>
    <scope>NUCLEOTIDE SEQUENCE [LARGE SCALE GENOMIC DNA]</scope>
</reference>
<keyword evidence="3" id="KW-0004">4Fe-4S</keyword>
<evidence type="ECO:0000256" key="6">
    <source>
        <dbReference type="ARBA" id="ARBA00022679"/>
    </source>
</evidence>
<gene>
    <name evidence="12" type="ORF">A2319_05430</name>
</gene>
<keyword evidence="7" id="KW-0949">S-adenosyl-L-methionine</keyword>
<dbReference type="PROSITE" id="PS51918">
    <property type="entry name" value="RADICAL_SAM"/>
    <property type="match status" value="1"/>
</dbReference>
<dbReference type="SUPFAM" id="SSF102114">
    <property type="entry name" value="Radical SAM enzymes"/>
    <property type="match status" value="1"/>
</dbReference>
<dbReference type="InterPro" id="IPR007197">
    <property type="entry name" value="rSAM"/>
</dbReference>
<dbReference type="InterPro" id="IPR013785">
    <property type="entry name" value="Aldolase_TIM"/>
</dbReference>
<dbReference type="InterPro" id="IPR058240">
    <property type="entry name" value="rSAM_sf"/>
</dbReference>
<accession>A0A1G2BFQ4</accession>
<dbReference type="AlphaFoldDB" id="A0A1G2BFQ4"/>
<dbReference type="PIRSF" id="PIRSF006004">
    <property type="entry name" value="CHP00048"/>
    <property type="match status" value="1"/>
</dbReference>
<evidence type="ECO:0000256" key="3">
    <source>
        <dbReference type="ARBA" id="ARBA00022485"/>
    </source>
</evidence>
<dbReference type="GO" id="GO:0051539">
    <property type="term" value="F:4 iron, 4 sulfur cluster binding"/>
    <property type="evidence" value="ECO:0007669"/>
    <property type="project" value="UniProtKB-KW"/>
</dbReference>
<keyword evidence="9" id="KW-0408">Iron</keyword>
<dbReference type="Gene3D" id="3.20.20.70">
    <property type="entry name" value="Aldolase class I"/>
    <property type="match status" value="1"/>
</dbReference>
<feature type="domain" description="Radical SAM core" evidence="11">
    <location>
        <begin position="92"/>
        <end position="330"/>
    </location>
</feature>
<dbReference type="SFLD" id="SFLDS00029">
    <property type="entry name" value="Radical_SAM"/>
    <property type="match status" value="1"/>
</dbReference>
<evidence type="ECO:0000256" key="9">
    <source>
        <dbReference type="ARBA" id="ARBA00023004"/>
    </source>
</evidence>
<evidence type="ECO:0000313" key="13">
    <source>
        <dbReference type="Proteomes" id="UP000176420"/>
    </source>
</evidence>
<evidence type="ECO:0000256" key="1">
    <source>
        <dbReference type="ARBA" id="ARBA00001966"/>
    </source>
</evidence>
<dbReference type="GO" id="GO:0008173">
    <property type="term" value="F:RNA methyltransferase activity"/>
    <property type="evidence" value="ECO:0007669"/>
    <property type="project" value="InterPro"/>
</dbReference>